<comment type="caution">
    <text evidence="2">The sequence shown here is derived from an EMBL/GenBank/DDBJ whole genome shotgun (WGS) entry which is preliminary data.</text>
</comment>
<protein>
    <submittedName>
        <fullName evidence="2">Uncharacterized protein</fullName>
    </submittedName>
</protein>
<name>A0AAN6RNI7_9PEZI</name>
<dbReference type="EMBL" id="MU856104">
    <property type="protein sequence ID" value="KAK3897647.1"/>
    <property type="molecule type" value="Genomic_DNA"/>
</dbReference>
<feature type="compositionally biased region" description="Pro residues" evidence="1">
    <location>
        <begin position="124"/>
        <end position="134"/>
    </location>
</feature>
<evidence type="ECO:0000313" key="2">
    <source>
        <dbReference type="EMBL" id="KAK3897647.1"/>
    </source>
</evidence>
<reference evidence="2" key="1">
    <citation type="journal article" date="2023" name="Mol. Phylogenet. Evol.">
        <title>Genome-scale phylogeny and comparative genomics of the fungal order Sordariales.</title>
        <authorList>
            <person name="Hensen N."/>
            <person name="Bonometti L."/>
            <person name="Westerberg I."/>
            <person name="Brannstrom I.O."/>
            <person name="Guillou S."/>
            <person name="Cros-Aarteil S."/>
            <person name="Calhoun S."/>
            <person name="Haridas S."/>
            <person name="Kuo A."/>
            <person name="Mondo S."/>
            <person name="Pangilinan J."/>
            <person name="Riley R."/>
            <person name="LaButti K."/>
            <person name="Andreopoulos B."/>
            <person name="Lipzen A."/>
            <person name="Chen C."/>
            <person name="Yan M."/>
            <person name="Daum C."/>
            <person name="Ng V."/>
            <person name="Clum A."/>
            <person name="Steindorff A."/>
            <person name="Ohm R.A."/>
            <person name="Martin F."/>
            <person name="Silar P."/>
            <person name="Natvig D.O."/>
            <person name="Lalanne C."/>
            <person name="Gautier V."/>
            <person name="Ament-Velasquez S.L."/>
            <person name="Kruys A."/>
            <person name="Hutchinson M.I."/>
            <person name="Powell A.J."/>
            <person name="Barry K."/>
            <person name="Miller A.N."/>
            <person name="Grigoriev I.V."/>
            <person name="Debuchy R."/>
            <person name="Gladieux P."/>
            <person name="Hiltunen Thoren M."/>
            <person name="Johannesson H."/>
        </authorList>
    </citation>
    <scope>NUCLEOTIDE SEQUENCE</scope>
    <source>
        <strain evidence="2">CBS 103.79</strain>
    </source>
</reference>
<feature type="compositionally biased region" description="Basic and acidic residues" evidence="1">
    <location>
        <begin position="28"/>
        <end position="55"/>
    </location>
</feature>
<proteinExistence type="predicted"/>
<keyword evidence="3" id="KW-1185">Reference proteome</keyword>
<reference evidence="2" key="2">
    <citation type="submission" date="2023-05" db="EMBL/GenBank/DDBJ databases">
        <authorList>
            <consortium name="Lawrence Berkeley National Laboratory"/>
            <person name="Steindorff A."/>
            <person name="Hensen N."/>
            <person name="Bonometti L."/>
            <person name="Westerberg I."/>
            <person name="Brannstrom I.O."/>
            <person name="Guillou S."/>
            <person name="Cros-Aarteil S."/>
            <person name="Calhoun S."/>
            <person name="Haridas S."/>
            <person name="Kuo A."/>
            <person name="Mondo S."/>
            <person name="Pangilinan J."/>
            <person name="Riley R."/>
            <person name="Labutti K."/>
            <person name="Andreopoulos B."/>
            <person name="Lipzen A."/>
            <person name="Chen C."/>
            <person name="Yanf M."/>
            <person name="Daum C."/>
            <person name="Ng V."/>
            <person name="Clum A."/>
            <person name="Ohm R."/>
            <person name="Martin F."/>
            <person name="Silar P."/>
            <person name="Natvig D."/>
            <person name="Lalanne C."/>
            <person name="Gautier V."/>
            <person name="Ament-Velasquez S.L."/>
            <person name="Kruys A."/>
            <person name="Hutchinson M.I."/>
            <person name="Powell A.J."/>
            <person name="Barry K."/>
            <person name="Miller A.N."/>
            <person name="Grigoriev I.V."/>
            <person name="Debuchy R."/>
            <person name="Gladieux P."/>
            <person name="Thoren M.H."/>
            <person name="Johannesson H."/>
        </authorList>
    </citation>
    <scope>NUCLEOTIDE SEQUENCE</scope>
    <source>
        <strain evidence="2">CBS 103.79</strain>
    </source>
</reference>
<feature type="region of interest" description="Disordered" evidence="1">
    <location>
        <begin position="23"/>
        <end position="134"/>
    </location>
</feature>
<dbReference type="Proteomes" id="UP001303889">
    <property type="component" value="Unassembled WGS sequence"/>
</dbReference>
<gene>
    <name evidence="2" type="ORF">C8A05DRAFT_19622</name>
</gene>
<dbReference type="AlphaFoldDB" id="A0AAN6RNI7"/>
<organism evidence="2 3">
    <name type="scientific">Staphylotrichum tortipilum</name>
    <dbReference type="NCBI Taxonomy" id="2831512"/>
    <lineage>
        <taxon>Eukaryota</taxon>
        <taxon>Fungi</taxon>
        <taxon>Dikarya</taxon>
        <taxon>Ascomycota</taxon>
        <taxon>Pezizomycotina</taxon>
        <taxon>Sordariomycetes</taxon>
        <taxon>Sordariomycetidae</taxon>
        <taxon>Sordariales</taxon>
        <taxon>Chaetomiaceae</taxon>
        <taxon>Staphylotrichum</taxon>
    </lineage>
</organism>
<sequence>MPSAKKLIEGFLADINDDKLSNLGGGEHTIETDMNRGFRLDYQGRNDDPNEDPHVHRLYIQPVGSSKSKSKSKRNKEAQNNGSVLARCHASDNATPQEIRDALILSSRNEERLPNKTTQHPVEYAPPPGCKDEG</sequence>
<accession>A0AAN6RNI7</accession>
<evidence type="ECO:0000313" key="3">
    <source>
        <dbReference type="Proteomes" id="UP001303889"/>
    </source>
</evidence>
<evidence type="ECO:0000256" key="1">
    <source>
        <dbReference type="SAM" id="MobiDB-lite"/>
    </source>
</evidence>